<dbReference type="OrthoDB" id="5979581at2759"/>
<keyword evidence="11" id="KW-1185">Reference proteome</keyword>
<keyword evidence="2" id="KW-0723">Serine/threonine-protein kinase</keyword>
<dbReference type="PROSITE" id="PS50011">
    <property type="entry name" value="PROTEIN_KINASE_DOM"/>
    <property type="match status" value="1"/>
</dbReference>
<sequence length="261" mass="29283">MDFPPQRFHVTGTPCEYYEDYRTGGFHPVMLDDVYSDQYRILRKLGYGVSSTVWLAEDVKRILRDAASGLATLHSSGIAHGDFHLNNIVFTVRDVGSVPVEELEQSITTEGTELRPLDSNDVEEGGGYPRLLFEPRPLHDYADISGEDRVPLVKIADLGAAFQKKKPPTIHPIRPPPAFLRAPEVALGLPFGESVDVWSFGCLVFELATGTQLFRADSIDDKSPEPEVEMNKDEYLMQLWEILGPFPPYLKGYGIRMARSR</sequence>
<dbReference type="InterPro" id="IPR000719">
    <property type="entry name" value="Prot_kinase_dom"/>
</dbReference>
<evidence type="ECO:0000256" key="2">
    <source>
        <dbReference type="ARBA" id="ARBA00022527"/>
    </source>
</evidence>
<comment type="catalytic activity">
    <reaction evidence="7">
        <text>L-threonyl-[protein] + ATP = O-phospho-L-threonyl-[protein] + ADP + H(+)</text>
        <dbReference type="Rhea" id="RHEA:46608"/>
        <dbReference type="Rhea" id="RHEA-COMP:11060"/>
        <dbReference type="Rhea" id="RHEA-COMP:11605"/>
        <dbReference type="ChEBI" id="CHEBI:15378"/>
        <dbReference type="ChEBI" id="CHEBI:30013"/>
        <dbReference type="ChEBI" id="CHEBI:30616"/>
        <dbReference type="ChEBI" id="CHEBI:61977"/>
        <dbReference type="ChEBI" id="CHEBI:456216"/>
        <dbReference type="EC" id="2.7.11.1"/>
    </reaction>
</comment>
<dbReference type="InterPro" id="IPR011009">
    <property type="entry name" value="Kinase-like_dom_sf"/>
</dbReference>
<name>M7SUG6_EUTLA</name>
<dbReference type="KEGG" id="ela:UCREL1_4843"/>
<evidence type="ECO:0000313" key="10">
    <source>
        <dbReference type="EMBL" id="EMR68158.1"/>
    </source>
</evidence>
<evidence type="ECO:0000313" key="11">
    <source>
        <dbReference type="Proteomes" id="UP000012174"/>
    </source>
</evidence>
<dbReference type="Gene3D" id="3.30.200.20">
    <property type="entry name" value="Phosphorylase Kinase, domain 1"/>
    <property type="match status" value="1"/>
</dbReference>
<evidence type="ECO:0000256" key="8">
    <source>
        <dbReference type="ARBA" id="ARBA00048679"/>
    </source>
</evidence>
<dbReference type="AlphaFoldDB" id="M7SUG6"/>
<evidence type="ECO:0000256" key="3">
    <source>
        <dbReference type="ARBA" id="ARBA00022679"/>
    </source>
</evidence>
<keyword evidence="6" id="KW-0067">ATP-binding</keyword>
<accession>M7SUG6</accession>
<dbReference type="Pfam" id="PF00069">
    <property type="entry name" value="Pkinase"/>
    <property type="match status" value="1"/>
</dbReference>
<keyword evidence="4" id="KW-0547">Nucleotide-binding</keyword>
<keyword evidence="3" id="KW-0808">Transferase</keyword>
<dbReference type="PANTHER" id="PTHR47634">
    <property type="entry name" value="PROTEIN KINASE DOMAIN-CONTAINING PROTEIN-RELATED"/>
    <property type="match status" value="1"/>
</dbReference>
<evidence type="ECO:0000256" key="4">
    <source>
        <dbReference type="ARBA" id="ARBA00022741"/>
    </source>
</evidence>
<organism evidence="10 11">
    <name type="scientific">Eutypa lata (strain UCR-EL1)</name>
    <name type="common">Grapevine dieback disease fungus</name>
    <name type="synonym">Eutypa armeniacae</name>
    <dbReference type="NCBI Taxonomy" id="1287681"/>
    <lineage>
        <taxon>Eukaryota</taxon>
        <taxon>Fungi</taxon>
        <taxon>Dikarya</taxon>
        <taxon>Ascomycota</taxon>
        <taxon>Pezizomycotina</taxon>
        <taxon>Sordariomycetes</taxon>
        <taxon>Xylariomycetidae</taxon>
        <taxon>Xylariales</taxon>
        <taxon>Diatrypaceae</taxon>
        <taxon>Eutypa</taxon>
    </lineage>
</organism>
<evidence type="ECO:0000256" key="7">
    <source>
        <dbReference type="ARBA" id="ARBA00047899"/>
    </source>
</evidence>
<dbReference type="SUPFAM" id="SSF56112">
    <property type="entry name" value="Protein kinase-like (PK-like)"/>
    <property type="match status" value="1"/>
</dbReference>
<dbReference type="eggNOG" id="KOG1290">
    <property type="taxonomic scope" value="Eukaryota"/>
</dbReference>
<evidence type="ECO:0000256" key="1">
    <source>
        <dbReference type="ARBA" id="ARBA00012513"/>
    </source>
</evidence>
<dbReference type="EMBL" id="KB706303">
    <property type="protein sequence ID" value="EMR68158.1"/>
    <property type="molecule type" value="Genomic_DNA"/>
</dbReference>
<dbReference type="GO" id="GO:0005524">
    <property type="term" value="F:ATP binding"/>
    <property type="evidence" value="ECO:0007669"/>
    <property type="project" value="UniProtKB-KW"/>
</dbReference>
<protein>
    <recommendedName>
        <fullName evidence="1">non-specific serine/threonine protein kinase</fullName>
        <ecNumber evidence="1">2.7.11.1</ecNumber>
    </recommendedName>
</protein>
<dbReference type="HOGENOM" id="CLU_1065713_0_0_1"/>
<evidence type="ECO:0000259" key="9">
    <source>
        <dbReference type="PROSITE" id="PS50011"/>
    </source>
</evidence>
<dbReference type="Gene3D" id="1.10.510.10">
    <property type="entry name" value="Transferase(Phosphotransferase) domain 1"/>
    <property type="match status" value="1"/>
</dbReference>
<dbReference type="GO" id="GO:0005634">
    <property type="term" value="C:nucleus"/>
    <property type="evidence" value="ECO:0007669"/>
    <property type="project" value="TreeGrafter"/>
</dbReference>
<evidence type="ECO:0000256" key="6">
    <source>
        <dbReference type="ARBA" id="ARBA00022840"/>
    </source>
</evidence>
<gene>
    <name evidence="10" type="ORF">UCREL1_4843</name>
</gene>
<dbReference type="InterPro" id="IPR051334">
    <property type="entry name" value="SRPK"/>
</dbReference>
<dbReference type="Proteomes" id="UP000012174">
    <property type="component" value="Unassembled WGS sequence"/>
</dbReference>
<comment type="catalytic activity">
    <reaction evidence="8">
        <text>L-seryl-[protein] + ATP = O-phospho-L-seryl-[protein] + ADP + H(+)</text>
        <dbReference type="Rhea" id="RHEA:17989"/>
        <dbReference type="Rhea" id="RHEA-COMP:9863"/>
        <dbReference type="Rhea" id="RHEA-COMP:11604"/>
        <dbReference type="ChEBI" id="CHEBI:15378"/>
        <dbReference type="ChEBI" id="CHEBI:29999"/>
        <dbReference type="ChEBI" id="CHEBI:30616"/>
        <dbReference type="ChEBI" id="CHEBI:83421"/>
        <dbReference type="ChEBI" id="CHEBI:456216"/>
        <dbReference type="EC" id="2.7.11.1"/>
    </reaction>
</comment>
<dbReference type="GO" id="GO:0004674">
    <property type="term" value="F:protein serine/threonine kinase activity"/>
    <property type="evidence" value="ECO:0007669"/>
    <property type="project" value="UniProtKB-KW"/>
</dbReference>
<dbReference type="GO" id="GO:0050684">
    <property type="term" value="P:regulation of mRNA processing"/>
    <property type="evidence" value="ECO:0007669"/>
    <property type="project" value="TreeGrafter"/>
</dbReference>
<proteinExistence type="predicted"/>
<evidence type="ECO:0000256" key="5">
    <source>
        <dbReference type="ARBA" id="ARBA00022777"/>
    </source>
</evidence>
<dbReference type="GO" id="GO:0005737">
    <property type="term" value="C:cytoplasm"/>
    <property type="evidence" value="ECO:0007669"/>
    <property type="project" value="TreeGrafter"/>
</dbReference>
<dbReference type="EC" id="2.7.11.1" evidence="1"/>
<dbReference type="GO" id="GO:0000245">
    <property type="term" value="P:spliceosomal complex assembly"/>
    <property type="evidence" value="ECO:0007669"/>
    <property type="project" value="TreeGrafter"/>
</dbReference>
<feature type="domain" description="Protein kinase" evidence="9">
    <location>
        <begin position="1"/>
        <end position="261"/>
    </location>
</feature>
<reference evidence="11" key="1">
    <citation type="journal article" date="2013" name="Genome Announc.">
        <title>Draft genome sequence of the grapevine dieback fungus Eutypa lata UCR-EL1.</title>
        <authorList>
            <person name="Blanco-Ulate B."/>
            <person name="Rolshausen P.E."/>
            <person name="Cantu D."/>
        </authorList>
    </citation>
    <scope>NUCLEOTIDE SEQUENCE [LARGE SCALE GENOMIC DNA]</scope>
    <source>
        <strain evidence="11">UCR-EL1</strain>
    </source>
</reference>
<dbReference type="PANTHER" id="PTHR47634:SF9">
    <property type="entry name" value="PROTEIN KINASE DOMAIN-CONTAINING PROTEIN-RELATED"/>
    <property type="match status" value="1"/>
</dbReference>
<keyword evidence="5 10" id="KW-0418">Kinase</keyword>
<dbReference type="SMART" id="SM00220">
    <property type="entry name" value="S_TKc"/>
    <property type="match status" value="1"/>
</dbReference>